<comment type="function">
    <text evidence="4">Essential for proper morphogenesis of the vacuole. May exist as structural reinforcement on the surface of the vacuolar membrane and be required for maintenance against rupture by osmotic pressure.</text>
</comment>
<dbReference type="Proteomes" id="UP000675881">
    <property type="component" value="Chromosome 1"/>
</dbReference>
<dbReference type="FunFam" id="1.20.5.110:FF:000058">
    <property type="entry name" value="VAM7p Vacuolar SNARE protein"/>
    <property type="match status" value="1"/>
</dbReference>
<evidence type="ECO:0000256" key="3">
    <source>
        <dbReference type="ARBA" id="ARBA00023054"/>
    </source>
</evidence>
<name>A0A7R8CC75_LEPSM</name>
<dbReference type="CDD" id="cd15852">
    <property type="entry name" value="SNARE_Syntaxin8"/>
    <property type="match status" value="1"/>
</dbReference>
<evidence type="ECO:0000256" key="1">
    <source>
        <dbReference type="ARBA" id="ARBA00004116"/>
    </source>
</evidence>
<dbReference type="OrthoDB" id="428895at2759"/>
<dbReference type="EMBL" id="HG994580">
    <property type="protein sequence ID" value="CAF2765634.1"/>
    <property type="molecule type" value="Genomic_DNA"/>
</dbReference>
<proteinExistence type="predicted"/>
<dbReference type="GO" id="GO:0007034">
    <property type="term" value="P:vacuolar transport"/>
    <property type="evidence" value="ECO:0007669"/>
    <property type="project" value="UniProtKB-ARBA"/>
</dbReference>
<dbReference type="GO" id="GO:0005773">
    <property type="term" value="C:vacuole"/>
    <property type="evidence" value="ECO:0007669"/>
    <property type="project" value="UniProtKB-SubCell"/>
</dbReference>
<dbReference type="InterPro" id="IPR041875">
    <property type="entry name" value="Syntaxin-8_SNARE"/>
</dbReference>
<keyword evidence="6" id="KW-1185">Reference proteome</keyword>
<dbReference type="SMART" id="SM00397">
    <property type="entry name" value="t_SNARE"/>
    <property type="match status" value="1"/>
</dbReference>
<dbReference type="AlphaFoldDB" id="A0A7R8CC75"/>
<protein>
    <submittedName>
        <fullName evidence="5">STX8</fullName>
    </submittedName>
</protein>
<keyword evidence="2" id="KW-0926">Vacuole</keyword>
<reference evidence="5" key="1">
    <citation type="submission" date="2021-02" db="EMBL/GenBank/DDBJ databases">
        <authorList>
            <person name="Bekaert M."/>
        </authorList>
    </citation>
    <scope>NUCLEOTIDE SEQUENCE</scope>
    <source>
        <strain evidence="5">IoA-00</strain>
    </source>
</reference>
<dbReference type="SUPFAM" id="SSF58038">
    <property type="entry name" value="SNARE fusion complex"/>
    <property type="match status" value="1"/>
</dbReference>
<dbReference type="Gene3D" id="1.20.5.110">
    <property type="match status" value="1"/>
</dbReference>
<organism evidence="5 6">
    <name type="scientific">Lepeophtheirus salmonis</name>
    <name type="common">Salmon louse</name>
    <name type="synonym">Caligus salmonis</name>
    <dbReference type="NCBI Taxonomy" id="72036"/>
    <lineage>
        <taxon>Eukaryota</taxon>
        <taxon>Metazoa</taxon>
        <taxon>Ecdysozoa</taxon>
        <taxon>Arthropoda</taxon>
        <taxon>Crustacea</taxon>
        <taxon>Multicrustacea</taxon>
        <taxon>Hexanauplia</taxon>
        <taxon>Copepoda</taxon>
        <taxon>Siphonostomatoida</taxon>
        <taxon>Caligidae</taxon>
        <taxon>Lepeophtheirus</taxon>
    </lineage>
</organism>
<evidence type="ECO:0000256" key="2">
    <source>
        <dbReference type="ARBA" id="ARBA00022554"/>
    </source>
</evidence>
<gene>
    <name evidence="5" type="ORF">LSAA_1555</name>
</gene>
<keyword evidence="3" id="KW-0175">Coiled coil</keyword>
<accession>A0A7R8CC75</accession>
<dbReference type="GO" id="GO:0097576">
    <property type="term" value="P:vacuole fusion"/>
    <property type="evidence" value="ECO:0007669"/>
    <property type="project" value="UniProtKB-ARBA"/>
</dbReference>
<evidence type="ECO:0000256" key="4">
    <source>
        <dbReference type="ARBA" id="ARBA00054927"/>
    </source>
</evidence>
<dbReference type="GO" id="GO:0016192">
    <property type="term" value="P:vesicle-mediated transport"/>
    <property type="evidence" value="ECO:0007669"/>
    <property type="project" value="UniProtKB-ARBA"/>
</dbReference>
<comment type="subcellular location">
    <subcellularLocation>
        <location evidence="1">Vacuole</location>
    </subcellularLocation>
</comment>
<dbReference type="PROSITE" id="PS50192">
    <property type="entry name" value="T_SNARE"/>
    <property type="match status" value="1"/>
</dbReference>
<sequence length="115" mass="13123">MKILSLRISIKIMMEQDKGLDALHNVIRRQKEMAHAIGNEVNTQNELLDDIEDGIDRTRERLINTTETARNINSKGGTCKYWSIIIPDIFKANVDIDPSNANSNPMNPFFHLDQS</sequence>
<dbReference type="InterPro" id="IPR000727">
    <property type="entry name" value="T_SNARE_dom"/>
</dbReference>
<evidence type="ECO:0000313" key="6">
    <source>
        <dbReference type="Proteomes" id="UP000675881"/>
    </source>
</evidence>
<evidence type="ECO:0000313" key="5">
    <source>
        <dbReference type="EMBL" id="CAF2765634.1"/>
    </source>
</evidence>